<dbReference type="AlphaFoldDB" id="A0A9D2FJ53"/>
<feature type="transmembrane region" description="Helical" evidence="7">
    <location>
        <begin position="190"/>
        <end position="209"/>
    </location>
</feature>
<feature type="transmembrane region" description="Helical" evidence="7">
    <location>
        <begin position="297"/>
        <end position="318"/>
    </location>
</feature>
<evidence type="ECO:0000256" key="4">
    <source>
        <dbReference type="ARBA" id="ARBA00022692"/>
    </source>
</evidence>
<feature type="transmembrane region" description="Helical" evidence="7">
    <location>
        <begin position="56"/>
        <end position="77"/>
    </location>
</feature>
<comment type="similarity">
    <text evidence="2">Belongs to the major facilitator superfamily.</text>
</comment>
<evidence type="ECO:0000259" key="8">
    <source>
        <dbReference type="PROSITE" id="PS50850"/>
    </source>
</evidence>
<dbReference type="GO" id="GO:0022857">
    <property type="term" value="F:transmembrane transporter activity"/>
    <property type="evidence" value="ECO:0007669"/>
    <property type="project" value="InterPro"/>
</dbReference>
<dbReference type="InterPro" id="IPR051788">
    <property type="entry name" value="MFS_Transporter"/>
</dbReference>
<dbReference type="InterPro" id="IPR020846">
    <property type="entry name" value="MFS_dom"/>
</dbReference>
<dbReference type="PANTHER" id="PTHR23514:SF3">
    <property type="entry name" value="BYPASS OF STOP CODON PROTEIN 6"/>
    <property type="match status" value="1"/>
</dbReference>
<reference evidence="9" key="2">
    <citation type="submission" date="2021-04" db="EMBL/GenBank/DDBJ databases">
        <authorList>
            <person name="Gilroy R."/>
        </authorList>
    </citation>
    <scope>NUCLEOTIDE SEQUENCE</scope>
    <source>
        <strain evidence="9">CHK188-11489</strain>
    </source>
</reference>
<dbReference type="PANTHER" id="PTHR23514">
    <property type="entry name" value="BYPASS OF STOP CODON PROTEIN 6"/>
    <property type="match status" value="1"/>
</dbReference>
<keyword evidence="6 7" id="KW-0472">Membrane</keyword>
<proteinExistence type="inferred from homology"/>
<evidence type="ECO:0000256" key="3">
    <source>
        <dbReference type="ARBA" id="ARBA00022448"/>
    </source>
</evidence>
<evidence type="ECO:0000256" key="7">
    <source>
        <dbReference type="SAM" id="Phobius"/>
    </source>
</evidence>
<feature type="transmembrane region" description="Helical" evidence="7">
    <location>
        <begin position="229"/>
        <end position="248"/>
    </location>
</feature>
<dbReference type="Pfam" id="PF07690">
    <property type="entry name" value="MFS_1"/>
    <property type="match status" value="1"/>
</dbReference>
<feature type="transmembrane region" description="Helical" evidence="7">
    <location>
        <begin position="268"/>
        <end position="285"/>
    </location>
</feature>
<dbReference type="InterPro" id="IPR036259">
    <property type="entry name" value="MFS_trans_sf"/>
</dbReference>
<evidence type="ECO:0000313" key="9">
    <source>
        <dbReference type="EMBL" id="HIZ61788.1"/>
    </source>
</evidence>
<evidence type="ECO:0000256" key="6">
    <source>
        <dbReference type="ARBA" id="ARBA00023136"/>
    </source>
</evidence>
<protein>
    <submittedName>
        <fullName evidence="9">MFS transporter</fullName>
    </submittedName>
</protein>
<keyword evidence="5 7" id="KW-1133">Transmembrane helix</keyword>
<dbReference type="GO" id="GO:0005886">
    <property type="term" value="C:plasma membrane"/>
    <property type="evidence" value="ECO:0007669"/>
    <property type="project" value="UniProtKB-SubCell"/>
</dbReference>
<dbReference type="Gene3D" id="1.20.1250.20">
    <property type="entry name" value="MFS general substrate transporter like domains"/>
    <property type="match status" value="2"/>
</dbReference>
<feature type="transmembrane region" description="Helical" evidence="7">
    <location>
        <begin position="324"/>
        <end position="347"/>
    </location>
</feature>
<evidence type="ECO:0000256" key="2">
    <source>
        <dbReference type="ARBA" id="ARBA00008335"/>
    </source>
</evidence>
<reference evidence="9" key="1">
    <citation type="journal article" date="2021" name="PeerJ">
        <title>Extensive microbial diversity within the chicken gut microbiome revealed by metagenomics and culture.</title>
        <authorList>
            <person name="Gilroy R."/>
            <person name="Ravi A."/>
            <person name="Getino M."/>
            <person name="Pursley I."/>
            <person name="Horton D.L."/>
            <person name="Alikhan N.F."/>
            <person name="Baker D."/>
            <person name="Gharbi K."/>
            <person name="Hall N."/>
            <person name="Watson M."/>
            <person name="Adriaenssens E.M."/>
            <person name="Foster-Nyarko E."/>
            <person name="Jarju S."/>
            <person name="Secka A."/>
            <person name="Antonio M."/>
            <person name="Oren A."/>
            <person name="Chaudhuri R.R."/>
            <person name="La Ragione R."/>
            <person name="Hildebrand F."/>
            <person name="Pallen M.J."/>
        </authorList>
    </citation>
    <scope>NUCLEOTIDE SEQUENCE</scope>
    <source>
        <strain evidence="9">CHK188-11489</strain>
    </source>
</reference>
<comment type="caution">
    <text evidence="9">The sequence shown here is derived from an EMBL/GenBank/DDBJ whole genome shotgun (WGS) entry which is preliminary data.</text>
</comment>
<organism evidence="9 10">
    <name type="scientific">Candidatus Gemmiger avistercoris</name>
    <dbReference type="NCBI Taxonomy" id="2838606"/>
    <lineage>
        <taxon>Bacteria</taxon>
        <taxon>Bacillati</taxon>
        <taxon>Bacillota</taxon>
        <taxon>Clostridia</taxon>
        <taxon>Eubacteriales</taxon>
        <taxon>Gemmiger</taxon>
    </lineage>
</organism>
<sequence>MQGKQNGPRRPAGEAAGKAQTPNYKKTLTACYLGFVTQAIAANFAPLLFLTFQRDYGIPLGQIALIPVVFYLVQLLIDLGAARFADRIGYRACVVASQGVSAAGLVLLAVLPEVLPVPFWGILLAVVLYAVGSGLVEVLVSPIVEACPFADKAGRMSLLHSFYCWGAVGVILGSTLFFAVFGVGRWRVLALLWALVPLVNVFRFLTCPIGRLVAEGEGLSPGRLLRQPLLWAMVLLMVCSGASEATMAQWASAFTESALGVSKTVGDLAGPCLFAAFMGGSRMLYGRLSGRLSGRLDLARTMLGGGLLCVACYLLAALSPLPVLGLAGCAVCGFGVGIMWPGSISLASRQCPNGGTAMFALLALAGDLGSTVSPALVGWLSGVAGGSLKTGLLAATVFPLLLASRLFALCRRRRSA</sequence>
<keyword evidence="3" id="KW-0813">Transport</keyword>
<name>A0A9D2FJ53_9FIRM</name>
<evidence type="ECO:0000256" key="5">
    <source>
        <dbReference type="ARBA" id="ARBA00022989"/>
    </source>
</evidence>
<dbReference type="InterPro" id="IPR011701">
    <property type="entry name" value="MFS"/>
</dbReference>
<feature type="transmembrane region" description="Helical" evidence="7">
    <location>
        <begin position="392"/>
        <end position="410"/>
    </location>
</feature>
<feature type="domain" description="Major facilitator superfamily (MFS) profile" evidence="8">
    <location>
        <begin position="27"/>
        <end position="413"/>
    </location>
</feature>
<dbReference type="Proteomes" id="UP000824105">
    <property type="component" value="Unassembled WGS sequence"/>
</dbReference>
<dbReference type="EMBL" id="DXBF01000028">
    <property type="protein sequence ID" value="HIZ61788.1"/>
    <property type="molecule type" value="Genomic_DNA"/>
</dbReference>
<evidence type="ECO:0000313" key="10">
    <source>
        <dbReference type="Proteomes" id="UP000824105"/>
    </source>
</evidence>
<feature type="transmembrane region" description="Helical" evidence="7">
    <location>
        <begin position="30"/>
        <end position="50"/>
    </location>
</feature>
<feature type="transmembrane region" description="Helical" evidence="7">
    <location>
        <begin position="117"/>
        <end position="141"/>
    </location>
</feature>
<comment type="subcellular location">
    <subcellularLocation>
        <location evidence="1">Cell membrane</location>
        <topology evidence="1">Multi-pass membrane protein</topology>
    </subcellularLocation>
</comment>
<dbReference type="PROSITE" id="PS50850">
    <property type="entry name" value="MFS"/>
    <property type="match status" value="1"/>
</dbReference>
<feature type="transmembrane region" description="Helical" evidence="7">
    <location>
        <begin position="89"/>
        <end position="111"/>
    </location>
</feature>
<gene>
    <name evidence="9" type="ORF">H9724_03345</name>
</gene>
<dbReference type="SUPFAM" id="SSF103473">
    <property type="entry name" value="MFS general substrate transporter"/>
    <property type="match status" value="1"/>
</dbReference>
<feature type="transmembrane region" description="Helical" evidence="7">
    <location>
        <begin position="162"/>
        <end position="184"/>
    </location>
</feature>
<feature type="transmembrane region" description="Helical" evidence="7">
    <location>
        <begin position="359"/>
        <end position="380"/>
    </location>
</feature>
<accession>A0A9D2FJ53</accession>
<evidence type="ECO:0000256" key="1">
    <source>
        <dbReference type="ARBA" id="ARBA00004651"/>
    </source>
</evidence>
<keyword evidence="4 7" id="KW-0812">Transmembrane</keyword>